<dbReference type="Proteomes" id="UP001597362">
    <property type="component" value="Unassembled WGS sequence"/>
</dbReference>
<keyword evidence="1" id="KW-0418">Kinase</keyword>
<gene>
    <name evidence="1" type="ORF">ACFSJH_08825</name>
</gene>
<keyword evidence="1" id="KW-0670">Pyruvate</keyword>
<dbReference type="GO" id="GO:0016301">
    <property type="term" value="F:kinase activity"/>
    <property type="evidence" value="ECO:0007669"/>
    <property type="project" value="UniProtKB-KW"/>
</dbReference>
<sequence>MHIDIQKLYNQYLTLNIPNRFTLEDIHQRLTTKYLAQQVDIDLFAGLQFDPHAEFETVVTAYIFRDDQAVKELMKLNNVEDMMEPIEINYIINSKDNIYHSGGTHQGASDLLAFESDVFWGMDKEEMYLGNDRFEEFLIVLYLTGYIQFENDPLIEQLITRYKDGYCLRYFGFQDGREKYLYK</sequence>
<organism evidence="1 2">
    <name type="scientific">Paenibacillus yanchengensis</name>
    <dbReference type="NCBI Taxonomy" id="2035833"/>
    <lineage>
        <taxon>Bacteria</taxon>
        <taxon>Bacillati</taxon>
        <taxon>Bacillota</taxon>
        <taxon>Bacilli</taxon>
        <taxon>Bacillales</taxon>
        <taxon>Paenibacillaceae</taxon>
        <taxon>Paenibacillus</taxon>
    </lineage>
</organism>
<proteinExistence type="predicted"/>
<keyword evidence="2" id="KW-1185">Reference proteome</keyword>
<keyword evidence="1" id="KW-0808">Transferase</keyword>
<evidence type="ECO:0000313" key="2">
    <source>
        <dbReference type="Proteomes" id="UP001597362"/>
    </source>
</evidence>
<reference evidence="2" key="1">
    <citation type="journal article" date="2019" name="Int. J. Syst. Evol. Microbiol.">
        <title>The Global Catalogue of Microorganisms (GCM) 10K type strain sequencing project: providing services to taxonomists for standard genome sequencing and annotation.</title>
        <authorList>
            <consortium name="The Broad Institute Genomics Platform"/>
            <consortium name="The Broad Institute Genome Sequencing Center for Infectious Disease"/>
            <person name="Wu L."/>
            <person name="Ma J."/>
        </authorList>
    </citation>
    <scope>NUCLEOTIDE SEQUENCE [LARGE SCALE GENOMIC DNA]</scope>
    <source>
        <strain evidence="2">GH52</strain>
    </source>
</reference>
<dbReference type="EMBL" id="JBHUHO010000026">
    <property type="protein sequence ID" value="MFD2115826.1"/>
    <property type="molecule type" value="Genomic_DNA"/>
</dbReference>
<evidence type="ECO:0000313" key="1">
    <source>
        <dbReference type="EMBL" id="MFD2115826.1"/>
    </source>
</evidence>
<accession>A0ABW4YJK2</accession>
<name>A0ABW4YJK2_9BACL</name>
<comment type="caution">
    <text evidence="1">The sequence shown here is derived from an EMBL/GenBank/DDBJ whole genome shotgun (WGS) entry which is preliminary data.</text>
</comment>
<protein>
    <submittedName>
        <fullName evidence="1">Pyruvate kinase</fullName>
    </submittedName>
</protein>
<dbReference type="RefSeq" id="WP_377771391.1">
    <property type="nucleotide sequence ID" value="NZ_JBHUHO010000026.1"/>
</dbReference>